<dbReference type="EMBL" id="JAFCLK010000001">
    <property type="protein sequence ID" value="MBR1134486.1"/>
    <property type="molecule type" value="Genomic_DNA"/>
</dbReference>
<comment type="caution">
    <text evidence="2">The sequence shown here is derived from an EMBL/GenBank/DDBJ whole genome shotgun (WGS) entry which is preliminary data.</text>
</comment>
<protein>
    <submittedName>
        <fullName evidence="2">DUF2285 domain-containing protein</fullName>
    </submittedName>
</protein>
<gene>
    <name evidence="2" type="ORF">JQ619_01760</name>
</gene>
<proteinExistence type="predicted"/>
<accession>A0ABS5FZX9</accession>
<dbReference type="Pfam" id="PF10074">
    <property type="entry name" value="RovC_DNA-bd"/>
    <property type="match status" value="1"/>
</dbReference>
<keyword evidence="3" id="KW-1185">Reference proteome</keyword>
<name>A0ABS5FZX9_9BRAD</name>
<evidence type="ECO:0000259" key="1">
    <source>
        <dbReference type="Pfam" id="PF10074"/>
    </source>
</evidence>
<reference evidence="3" key="1">
    <citation type="journal article" date="2021" name="ISME J.">
        <title>Evolutionary origin and ecological implication of a unique nif island in free-living Bradyrhizobium lineages.</title>
        <authorList>
            <person name="Tao J."/>
        </authorList>
    </citation>
    <scope>NUCLEOTIDE SEQUENCE [LARGE SCALE GENOMIC DNA]</scope>
    <source>
        <strain evidence="3">SZCCT0094</strain>
    </source>
</reference>
<evidence type="ECO:0000313" key="3">
    <source>
        <dbReference type="Proteomes" id="UP001314635"/>
    </source>
</evidence>
<dbReference type="Proteomes" id="UP001314635">
    <property type="component" value="Unassembled WGS sequence"/>
</dbReference>
<feature type="domain" description="T6SS Transcription factor RovC-like DNA binding" evidence="1">
    <location>
        <begin position="59"/>
        <end position="162"/>
    </location>
</feature>
<organism evidence="2 3">
    <name type="scientific">Bradyrhizobium denitrificans</name>
    <dbReference type="NCBI Taxonomy" id="2734912"/>
    <lineage>
        <taxon>Bacteria</taxon>
        <taxon>Pseudomonadati</taxon>
        <taxon>Pseudomonadota</taxon>
        <taxon>Alphaproteobacteria</taxon>
        <taxon>Hyphomicrobiales</taxon>
        <taxon>Nitrobacteraceae</taxon>
        <taxon>Bradyrhizobium</taxon>
    </lineage>
</organism>
<evidence type="ECO:0000313" key="2">
    <source>
        <dbReference type="EMBL" id="MBR1134486.1"/>
    </source>
</evidence>
<sequence>MVTTVPPIPGLDGGSLSGRELGDFHAGVDGLSLVYGRGPKAVRLLLVDAALPTQPLAALVPLGADGLDRIEAVTRLWRALNKRSVPPDGRLTAQQRRRLRYMLQAVDGHMNGASYREIAAAIYGASRVGAAAWKTSALRDSTIDLVKDGAALIAGGYRKLLRSRRRT</sequence>
<dbReference type="InterPro" id="IPR018754">
    <property type="entry name" value="RovC-like_DNA-bd"/>
</dbReference>